<dbReference type="InterPro" id="IPR000182">
    <property type="entry name" value="GNAT_dom"/>
</dbReference>
<evidence type="ECO:0000256" key="4">
    <source>
        <dbReference type="ARBA" id="ARBA00022691"/>
    </source>
</evidence>
<reference evidence="7 8" key="1">
    <citation type="submission" date="2018-02" db="EMBL/GenBank/DDBJ databases">
        <authorList>
            <person name="Cohen D.B."/>
            <person name="Kent A.D."/>
        </authorList>
    </citation>
    <scope>NUCLEOTIDE SEQUENCE [LARGE SCALE GENOMIC DNA]</scope>
    <source>
        <strain evidence="7">1</strain>
    </source>
</reference>
<protein>
    <recommendedName>
        <fullName evidence="1">uroporphyrinogen-III C-methyltransferase</fullName>
        <ecNumber evidence="1">2.1.1.107</ecNumber>
    </recommendedName>
</protein>
<dbReference type="Pfam" id="PF13508">
    <property type="entry name" value="Acetyltransf_7"/>
    <property type="match status" value="1"/>
</dbReference>
<dbReference type="FunFam" id="3.40.1010.10:FF:000001">
    <property type="entry name" value="Siroheme synthase"/>
    <property type="match status" value="1"/>
</dbReference>
<keyword evidence="8" id="KW-1185">Reference proteome</keyword>
<dbReference type="GO" id="GO:0019354">
    <property type="term" value="P:siroheme biosynthetic process"/>
    <property type="evidence" value="ECO:0007669"/>
    <property type="project" value="InterPro"/>
</dbReference>
<gene>
    <name evidence="7" type="ORF">MPLG2_1787</name>
</gene>
<dbReference type="GO" id="GO:0032259">
    <property type="term" value="P:methylation"/>
    <property type="evidence" value="ECO:0007669"/>
    <property type="project" value="UniProtKB-KW"/>
</dbReference>
<dbReference type="GO" id="GO:0016747">
    <property type="term" value="F:acyltransferase activity, transferring groups other than amino-acyl groups"/>
    <property type="evidence" value="ECO:0007669"/>
    <property type="project" value="InterPro"/>
</dbReference>
<dbReference type="EC" id="2.1.1.107" evidence="1"/>
<dbReference type="SUPFAM" id="SSF53790">
    <property type="entry name" value="Tetrapyrrole methylase"/>
    <property type="match status" value="1"/>
</dbReference>
<dbReference type="EMBL" id="LT985188">
    <property type="protein sequence ID" value="SPD86814.1"/>
    <property type="molecule type" value="Genomic_DNA"/>
</dbReference>
<dbReference type="Gene3D" id="3.40.630.30">
    <property type="match status" value="1"/>
</dbReference>
<dbReference type="PANTHER" id="PTHR45790">
    <property type="entry name" value="SIROHEME SYNTHASE-RELATED"/>
    <property type="match status" value="1"/>
</dbReference>
<dbReference type="InterPro" id="IPR014777">
    <property type="entry name" value="4pyrrole_Mease_sub1"/>
</dbReference>
<keyword evidence="4" id="KW-0949">S-adenosyl-L-methionine</keyword>
<dbReference type="Proteomes" id="UP000238164">
    <property type="component" value="Chromosome 1"/>
</dbReference>
<organism evidence="7 8">
    <name type="scientific">Micropruina glycogenica</name>
    <dbReference type="NCBI Taxonomy" id="75385"/>
    <lineage>
        <taxon>Bacteria</taxon>
        <taxon>Bacillati</taxon>
        <taxon>Actinomycetota</taxon>
        <taxon>Actinomycetes</taxon>
        <taxon>Propionibacteriales</taxon>
        <taxon>Nocardioidaceae</taxon>
        <taxon>Micropruina</taxon>
    </lineage>
</organism>
<dbReference type="KEGG" id="mgg:MPLG2_1787"/>
<name>A0A2N9JHB9_9ACTN</name>
<dbReference type="InterPro" id="IPR014776">
    <property type="entry name" value="4pyrrole_Mease_sub2"/>
</dbReference>
<sequence>MTGRVTLVGGGPGDPGLLTVAGLDALRSADVVLYDHLVPLASLDECRAGVLLIDVGKLPGGRSTSQQRINELLIEHARAGRHVVRFKGGDPFVFGRGGEEVIACAEAGIAVEVIPGVSSSIAGPALAGIPITHRGVVQAFTVVSGHVPPGHAASTTNWGALARAGHTIVVLMGVANLAAICAELVAHGSPATTPAAVVADAWLPTMTTVRGTVGDIARVAAGVRPPAIVVIGDVAGLELAVTRPVAESSSQSPAVTEELRPARESDAGELLVLQRACWMQEALDNDSMDIPALHEDLAAVLTDLAQWETWVLRRDGRLIASVRARAHETDWDIGRLMVAADQSGQGIGRRLLEHIEAQAPSSVTRFALFTGHHSYRNQRLYAAAGYTVVDGADPLLPQIPITVRMVKPRGG</sequence>
<evidence type="ECO:0000256" key="5">
    <source>
        <dbReference type="ARBA" id="ARBA00023244"/>
    </source>
</evidence>
<evidence type="ECO:0000256" key="2">
    <source>
        <dbReference type="ARBA" id="ARBA00022603"/>
    </source>
</evidence>
<dbReference type="Pfam" id="PF00590">
    <property type="entry name" value="TP_methylase"/>
    <property type="match status" value="1"/>
</dbReference>
<keyword evidence="3 7" id="KW-0808">Transferase</keyword>
<keyword evidence="5" id="KW-0627">Porphyrin biosynthesis</keyword>
<keyword evidence="2 7" id="KW-0489">Methyltransferase</keyword>
<dbReference type="InterPro" id="IPR016181">
    <property type="entry name" value="Acyl_CoA_acyltransferase"/>
</dbReference>
<proteinExistence type="predicted"/>
<dbReference type="SUPFAM" id="SSF55729">
    <property type="entry name" value="Acyl-CoA N-acyltransferases (Nat)"/>
    <property type="match status" value="1"/>
</dbReference>
<dbReference type="InterPro" id="IPR050161">
    <property type="entry name" value="Siro_Cobalamin_biosynth"/>
</dbReference>
<dbReference type="InterPro" id="IPR000878">
    <property type="entry name" value="4pyrrol_Mease"/>
</dbReference>
<dbReference type="GO" id="GO:0004851">
    <property type="term" value="F:uroporphyrin-III C-methyltransferase activity"/>
    <property type="evidence" value="ECO:0007669"/>
    <property type="project" value="UniProtKB-EC"/>
</dbReference>
<evidence type="ECO:0000313" key="7">
    <source>
        <dbReference type="EMBL" id="SPD86814.1"/>
    </source>
</evidence>
<dbReference type="CDD" id="cd04301">
    <property type="entry name" value="NAT_SF"/>
    <property type="match status" value="1"/>
</dbReference>
<evidence type="ECO:0000313" key="8">
    <source>
        <dbReference type="Proteomes" id="UP000238164"/>
    </source>
</evidence>
<evidence type="ECO:0000256" key="1">
    <source>
        <dbReference type="ARBA" id="ARBA00012162"/>
    </source>
</evidence>
<dbReference type="OrthoDB" id="9815856at2"/>
<dbReference type="InterPro" id="IPR035996">
    <property type="entry name" value="4pyrrol_Methylase_sf"/>
</dbReference>
<dbReference type="InterPro" id="IPR006366">
    <property type="entry name" value="CobA/CysG_C"/>
</dbReference>
<dbReference type="Gene3D" id="3.40.1010.10">
    <property type="entry name" value="Cobalt-precorrin-4 Transmethylase, Domain 1"/>
    <property type="match status" value="1"/>
</dbReference>
<dbReference type="CDD" id="cd11642">
    <property type="entry name" value="SUMT"/>
    <property type="match status" value="1"/>
</dbReference>
<feature type="domain" description="N-acetyltransferase" evidence="6">
    <location>
        <begin position="257"/>
        <end position="410"/>
    </location>
</feature>
<dbReference type="NCBIfam" id="TIGR01469">
    <property type="entry name" value="cobA_cysG_Cterm"/>
    <property type="match status" value="1"/>
</dbReference>
<dbReference type="NCBIfam" id="NF004790">
    <property type="entry name" value="PRK06136.1"/>
    <property type="match status" value="1"/>
</dbReference>
<evidence type="ECO:0000256" key="3">
    <source>
        <dbReference type="ARBA" id="ARBA00022679"/>
    </source>
</evidence>
<evidence type="ECO:0000259" key="6">
    <source>
        <dbReference type="PROSITE" id="PS51186"/>
    </source>
</evidence>
<dbReference type="PROSITE" id="PS51186">
    <property type="entry name" value="GNAT"/>
    <property type="match status" value="1"/>
</dbReference>
<accession>A0A2N9JHB9</accession>
<dbReference type="PANTHER" id="PTHR45790:SF3">
    <property type="entry name" value="S-ADENOSYL-L-METHIONINE-DEPENDENT UROPORPHYRINOGEN III METHYLTRANSFERASE, CHLOROPLASTIC"/>
    <property type="match status" value="1"/>
</dbReference>
<dbReference type="AlphaFoldDB" id="A0A2N9JHB9"/>
<dbReference type="Gene3D" id="3.30.950.10">
    <property type="entry name" value="Methyltransferase, Cobalt-precorrin-4 Transmethylase, Domain 2"/>
    <property type="match status" value="1"/>
</dbReference>